<evidence type="ECO:0000256" key="7">
    <source>
        <dbReference type="SAM" id="MobiDB-lite"/>
    </source>
</evidence>
<dbReference type="RefSeq" id="WP_072577492.1">
    <property type="nucleotide sequence ID" value="NZ_LWHB01000188.1"/>
</dbReference>
<evidence type="ECO:0000256" key="4">
    <source>
        <dbReference type="ARBA" id="ARBA00022692"/>
    </source>
</evidence>
<dbReference type="Gene3D" id="3.40.50.300">
    <property type="entry name" value="P-loop containing nucleotide triphosphate hydrolases"/>
    <property type="match status" value="1"/>
</dbReference>
<evidence type="ECO:0000313" key="10">
    <source>
        <dbReference type="Proteomes" id="UP000254601"/>
    </source>
</evidence>
<feature type="transmembrane region" description="Helical" evidence="8">
    <location>
        <begin position="9"/>
        <end position="35"/>
    </location>
</feature>
<evidence type="ECO:0000256" key="5">
    <source>
        <dbReference type="ARBA" id="ARBA00022989"/>
    </source>
</evidence>
<dbReference type="PANTHER" id="PTHR37937:SF1">
    <property type="entry name" value="CONJUGATIVE TRANSFER: DNA TRANSPORT"/>
    <property type="match status" value="1"/>
</dbReference>
<proteinExistence type="inferred from homology"/>
<keyword evidence="10" id="KW-1185">Reference proteome</keyword>
<evidence type="ECO:0000313" key="9">
    <source>
        <dbReference type="EMBL" id="SUO96093.1"/>
    </source>
</evidence>
<gene>
    <name evidence="9" type="primary">traG</name>
    <name evidence="9" type="ORF">NCTC13337_01712</name>
</gene>
<dbReference type="EMBL" id="UHIC01000001">
    <property type="protein sequence ID" value="SUO96093.1"/>
    <property type="molecule type" value="Genomic_DNA"/>
</dbReference>
<dbReference type="CDD" id="cd01127">
    <property type="entry name" value="TrwB_TraG_TraD_VirD4"/>
    <property type="match status" value="1"/>
</dbReference>
<accession>A0A380MW07</accession>
<dbReference type="SUPFAM" id="SSF52540">
    <property type="entry name" value="P-loop containing nucleoside triphosphate hydrolases"/>
    <property type="match status" value="1"/>
</dbReference>
<name>A0A380MW07_9GAMM</name>
<comment type="subcellular location">
    <subcellularLocation>
        <location evidence="1">Cell membrane</location>
        <topology evidence="1">Multi-pass membrane protein</topology>
    </subcellularLocation>
</comment>
<dbReference type="AlphaFoldDB" id="A0A380MW07"/>
<evidence type="ECO:0000256" key="8">
    <source>
        <dbReference type="SAM" id="Phobius"/>
    </source>
</evidence>
<keyword evidence="5 8" id="KW-1133">Transmembrane helix</keyword>
<evidence type="ECO:0000256" key="2">
    <source>
        <dbReference type="ARBA" id="ARBA00008806"/>
    </source>
</evidence>
<reference evidence="9 10" key="1">
    <citation type="submission" date="2018-06" db="EMBL/GenBank/DDBJ databases">
        <authorList>
            <consortium name="Pathogen Informatics"/>
            <person name="Doyle S."/>
        </authorList>
    </citation>
    <scope>NUCLEOTIDE SEQUENCE [LARGE SCALE GENOMIC DNA]</scope>
    <source>
        <strain evidence="9 10">NCTC13337</strain>
    </source>
</reference>
<organism evidence="9 10">
    <name type="scientific">Suttonella ornithocola</name>
    <dbReference type="NCBI Taxonomy" id="279832"/>
    <lineage>
        <taxon>Bacteria</taxon>
        <taxon>Pseudomonadati</taxon>
        <taxon>Pseudomonadota</taxon>
        <taxon>Gammaproteobacteria</taxon>
        <taxon>Cardiobacteriales</taxon>
        <taxon>Cardiobacteriaceae</taxon>
        <taxon>Suttonella</taxon>
    </lineage>
</organism>
<evidence type="ECO:0000256" key="3">
    <source>
        <dbReference type="ARBA" id="ARBA00022475"/>
    </source>
</evidence>
<feature type="transmembrane region" description="Helical" evidence="8">
    <location>
        <begin position="81"/>
        <end position="102"/>
    </location>
</feature>
<dbReference type="InterPro" id="IPR051539">
    <property type="entry name" value="T4SS-coupling_protein"/>
</dbReference>
<evidence type="ECO:0000256" key="1">
    <source>
        <dbReference type="ARBA" id="ARBA00004651"/>
    </source>
</evidence>
<dbReference type="PANTHER" id="PTHR37937">
    <property type="entry name" value="CONJUGATIVE TRANSFER: DNA TRANSPORT"/>
    <property type="match status" value="1"/>
</dbReference>
<comment type="similarity">
    <text evidence="2">Belongs to the VirD4/TraG family.</text>
</comment>
<protein>
    <submittedName>
        <fullName evidence="9">Conjugal transfer protein traG</fullName>
    </submittedName>
</protein>
<dbReference type="Pfam" id="PF02534">
    <property type="entry name" value="T4SS-DNA_transf"/>
    <property type="match status" value="1"/>
</dbReference>
<evidence type="ECO:0000256" key="6">
    <source>
        <dbReference type="ARBA" id="ARBA00023136"/>
    </source>
</evidence>
<dbReference type="OrthoDB" id="9759295at2"/>
<keyword evidence="3" id="KW-1003">Cell membrane</keyword>
<dbReference type="InterPro" id="IPR003688">
    <property type="entry name" value="TraG/VirD4"/>
</dbReference>
<dbReference type="Proteomes" id="UP000254601">
    <property type="component" value="Unassembled WGS sequence"/>
</dbReference>
<feature type="region of interest" description="Disordered" evidence="7">
    <location>
        <begin position="516"/>
        <end position="536"/>
    </location>
</feature>
<keyword evidence="6 8" id="KW-0472">Membrane</keyword>
<dbReference type="InterPro" id="IPR027417">
    <property type="entry name" value="P-loop_NTPase"/>
</dbReference>
<keyword evidence="4 8" id="KW-0812">Transmembrane</keyword>
<dbReference type="GO" id="GO:0005886">
    <property type="term" value="C:plasma membrane"/>
    <property type="evidence" value="ECO:0007669"/>
    <property type="project" value="UniProtKB-SubCell"/>
</dbReference>
<sequence>MEMTPKKKLIITLLVITVGTLTVCTLASFLFRVFMSFPPGVSPLKALFKGFELTTQVRSHPFDILYYQKNYAEIYGKQLKWAWLVAIIAHAIVAIVISKLMTKKQKLYGDARFATDAEIRKAGLVVKKPKAGLPKDLVKHGLFAGNHIIVGQYKGYYIGLGGQLFGYLAAPTRSGKGVGVVIPVGLSYDHSMVVLDIKQELFEITGAFRAKCGQAIYLFNPFDPDGRTSRWNPLSYVSRSNELRIDDINQIAICLIPDSGGDDSFFEESARKLFLGLTLYCLDKEAYYQSSELPYVPTIREVLDLATNFNGEAIPHFSSLMNDEFVSVIAKQTINSAVSAGDKTFASILATLTANLTPWLSEPVVNATSGDDFDLRDVRRKRMTIYIGIQPKDLAKAKKIINLFYSQLINENTSELPQNNPDLKYQCLMLMDEGTSPGKIAVLEKAVSYMAGYNMRLLFIAQSPAQLQDRAVYGEHGARNIMTNIALKVLYKPNDVADSEEYSKLLGKITVLEDTSKSRGGGSKGVSRTETQNQRDLMMPQELREMSKDKAIITFEGISHPIMLDKNKYYADPVFQCRFEPYKDKAKVPKLKDRLKDNEKQQEESKIIRSDIEELIETTRNEFYENLQERMKVVELGVLQNLAIRNINACLIEKDDEVEEPEIEDALATA</sequence>